<keyword evidence="1" id="KW-0694">RNA-binding</keyword>
<keyword evidence="4" id="KW-1185">Reference proteome</keyword>
<protein>
    <recommendedName>
        <fullName evidence="2">RRM domain-containing protein</fullName>
    </recommendedName>
</protein>
<evidence type="ECO:0000256" key="1">
    <source>
        <dbReference type="PROSITE-ProRule" id="PRU00176"/>
    </source>
</evidence>
<dbReference type="PROSITE" id="PS50102">
    <property type="entry name" value="RRM"/>
    <property type="match status" value="1"/>
</dbReference>
<dbReference type="EMBL" id="CAKOAT010168155">
    <property type="protein sequence ID" value="CAH8350958.1"/>
    <property type="molecule type" value="Genomic_DNA"/>
</dbReference>
<dbReference type="SUPFAM" id="SSF54928">
    <property type="entry name" value="RNA-binding domain, RBD"/>
    <property type="match status" value="1"/>
</dbReference>
<proteinExistence type="predicted"/>
<dbReference type="GO" id="GO:0003723">
    <property type="term" value="F:RNA binding"/>
    <property type="evidence" value="ECO:0007669"/>
    <property type="project" value="UniProtKB-UniRule"/>
</dbReference>
<dbReference type="AlphaFoldDB" id="A0ABC8K9W1"/>
<dbReference type="Proteomes" id="UP001642260">
    <property type="component" value="Unassembled WGS sequence"/>
</dbReference>
<dbReference type="InterPro" id="IPR000504">
    <property type="entry name" value="RRM_dom"/>
</dbReference>
<sequence length="185" mass="20463">MENLASELDLLNLSPMDGYESRVVTLIVLFVRLKFAYVRYIVLDPIFLCRAFVYIVGESTVDKALQLSGSDVGGWKAIVTPYPFPQDAGRSITLRVSGYDTSLSEIDIESAIRQHFSSCGEITDVEISKSSAEVDIDGEDAQDKVMELDGSHMGGRKLLVDVVSGGVYTFHTTRHCYLRSRARDG</sequence>
<accession>A0ABC8K9W1</accession>
<evidence type="ECO:0000313" key="3">
    <source>
        <dbReference type="EMBL" id="CAH8350958.1"/>
    </source>
</evidence>
<evidence type="ECO:0000313" key="4">
    <source>
        <dbReference type="Proteomes" id="UP001642260"/>
    </source>
</evidence>
<gene>
    <name evidence="3" type="ORF">ERUC_LOCUS18139</name>
</gene>
<evidence type="ECO:0000259" key="2">
    <source>
        <dbReference type="PROSITE" id="PS50102"/>
    </source>
</evidence>
<name>A0ABC8K9W1_ERUVS</name>
<comment type="caution">
    <text evidence="3">The sequence shown here is derived from an EMBL/GenBank/DDBJ whole genome shotgun (WGS) entry which is preliminary data.</text>
</comment>
<reference evidence="3 4" key="1">
    <citation type="submission" date="2022-03" db="EMBL/GenBank/DDBJ databases">
        <authorList>
            <person name="Macdonald S."/>
            <person name="Ahmed S."/>
            <person name="Newling K."/>
        </authorList>
    </citation>
    <scope>NUCLEOTIDE SEQUENCE [LARGE SCALE GENOMIC DNA]</scope>
</reference>
<dbReference type="InterPro" id="IPR012677">
    <property type="entry name" value="Nucleotide-bd_a/b_plait_sf"/>
</dbReference>
<organism evidence="3 4">
    <name type="scientific">Eruca vesicaria subsp. sativa</name>
    <name type="common">Garden rocket</name>
    <name type="synonym">Eruca sativa</name>
    <dbReference type="NCBI Taxonomy" id="29727"/>
    <lineage>
        <taxon>Eukaryota</taxon>
        <taxon>Viridiplantae</taxon>
        <taxon>Streptophyta</taxon>
        <taxon>Embryophyta</taxon>
        <taxon>Tracheophyta</taxon>
        <taxon>Spermatophyta</taxon>
        <taxon>Magnoliopsida</taxon>
        <taxon>eudicotyledons</taxon>
        <taxon>Gunneridae</taxon>
        <taxon>Pentapetalae</taxon>
        <taxon>rosids</taxon>
        <taxon>malvids</taxon>
        <taxon>Brassicales</taxon>
        <taxon>Brassicaceae</taxon>
        <taxon>Brassiceae</taxon>
        <taxon>Eruca</taxon>
    </lineage>
</organism>
<feature type="domain" description="RRM" evidence="2">
    <location>
        <begin position="92"/>
        <end position="165"/>
    </location>
</feature>
<dbReference type="Gene3D" id="3.30.70.330">
    <property type="match status" value="1"/>
</dbReference>
<dbReference type="InterPro" id="IPR035979">
    <property type="entry name" value="RBD_domain_sf"/>
</dbReference>